<feature type="transmembrane region" description="Helical" evidence="1">
    <location>
        <begin position="44"/>
        <end position="65"/>
    </location>
</feature>
<dbReference type="Proteomes" id="UP000230137">
    <property type="component" value="Unassembled WGS sequence"/>
</dbReference>
<keyword evidence="1" id="KW-0472">Membrane</keyword>
<dbReference type="AlphaFoldDB" id="A0A2M7W432"/>
<feature type="transmembrane region" description="Helical" evidence="1">
    <location>
        <begin position="101"/>
        <end position="130"/>
    </location>
</feature>
<comment type="caution">
    <text evidence="2">The sequence shown here is derived from an EMBL/GenBank/DDBJ whole genome shotgun (WGS) entry which is preliminary data.</text>
</comment>
<accession>A0A2M7W432</accession>
<feature type="transmembrane region" description="Helical" evidence="1">
    <location>
        <begin position="71"/>
        <end position="89"/>
    </location>
</feature>
<gene>
    <name evidence="2" type="ORF">COX60_01830</name>
</gene>
<keyword evidence="1" id="KW-1133">Transmembrane helix</keyword>
<evidence type="ECO:0000256" key="1">
    <source>
        <dbReference type="SAM" id="Phobius"/>
    </source>
</evidence>
<reference evidence="3" key="1">
    <citation type="submission" date="2017-09" db="EMBL/GenBank/DDBJ databases">
        <title>Depth-based differentiation of microbial function through sediment-hosted aquifers and enrichment of novel symbionts in the deep terrestrial subsurface.</title>
        <authorList>
            <person name="Probst A.J."/>
            <person name="Ladd B."/>
            <person name="Jarett J.K."/>
            <person name="Geller-Mcgrath D.E."/>
            <person name="Sieber C.M.K."/>
            <person name="Emerson J.B."/>
            <person name="Anantharaman K."/>
            <person name="Thomas B.C."/>
            <person name="Malmstrom R."/>
            <person name="Stieglmeier M."/>
            <person name="Klingl A."/>
            <person name="Woyke T."/>
            <person name="Ryan C.M."/>
            <person name="Banfield J.F."/>
        </authorList>
    </citation>
    <scope>NUCLEOTIDE SEQUENCE [LARGE SCALE GENOMIC DNA]</scope>
</reference>
<organism evidence="2 3">
    <name type="scientific">Candidatus Berkelbacteria bacterium CG_4_10_14_0_2_um_filter_35_9_33_12</name>
    <dbReference type="NCBI Taxonomy" id="1974499"/>
    <lineage>
        <taxon>Bacteria</taxon>
        <taxon>Candidatus Berkelbacteria</taxon>
    </lineage>
</organism>
<keyword evidence="1" id="KW-0812">Transmembrane</keyword>
<feature type="transmembrane region" description="Helical" evidence="1">
    <location>
        <begin position="6"/>
        <end position="24"/>
    </location>
</feature>
<sequence>MNIIENVIMITLGLIAFIVINLFIIKILKNNCRSLSIEISTNNALLISLITTLQIVIIMGIASFITPINMYVIIIYSIVFIFGIFYLLLHKFTRLNFKQILRIAFAIGISMFLIFFFFAMIGLFIAFYFASKSGSI</sequence>
<dbReference type="EMBL" id="PFQF01000028">
    <property type="protein sequence ID" value="PJA20426.1"/>
    <property type="molecule type" value="Genomic_DNA"/>
</dbReference>
<evidence type="ECO:0000313" key="2">
    <source>
        <dbReference type="EMBL" id="PJA20426.1"/>
    </source>
</evidence>
<name>A0A2M7W432_9BACT</name>
<protein>
    <submittedName>
        <fullName evidence="2">Uncharacterized protein</fullName>
    </submittedName>
</protein>
<proteinExistence type="predicted"/>
<evidence type="ECO:0000313" key="3">
    <source>
        <dbReference type="Proteomes" id="UP000230137"/>
    </source>
</evidence>